<dbReference type="STRING" id="1798495.A3C19_02400"/>
<gene>
    <name evidence="4" type="ORF">A3C19_02400</name>
</gene>
<dbReference type="Pfam" id="PF26449">
    <property type="entry name" value="DUF8128"/>
    <property type="match status" value="1"/>
</dbReference>
<protein>
    <recommendedName>
        <fullName evidence="3">DUF8128 domain-containing protein</fullName>
    </recommendedName>
</protein>
<feature type="domain" description="DUF8128" evidence="3">
    <location>
        <begin position="92"/>
        <end position="449"/>
    </location>
</feature>
<dbReference type="Proteomes" id="UP000178532">
    <property type="component" value="Unassembled WGS sequence"/>
</dbReference>
<proteinExistence type="predicted"/>
<feature type="transmembrane region" description="Helical" evidence="2">
    <location>
        <begin position="28"/>
        <end position="45"/>
    </location>
</feature>
<dbReference type="AlphaFoldDB" id="A0A1F6DNK2"/>
<sequence>MPPLPYLEALTDLKKDITNKLGIRFDPWPLFTLCLAVLLTAFIFMPRQVSLAFSLALFLSPVWLPFLLRYGAVKLWYVHKRSEFIAKQTYILLEMKPPRNLVKTPLAMEAFLAGIHLTGGESTWYARFKGGVRPFYSLEIASFEGQIHFYIWTRANLRRIIEGQLYAQYPGMQVVEAPDYTRLISAKPEEWLIWGCDFSSTNKNPIPIKTYVEYQLDTVQKEPEQVDPLSNLIEFMSSIGKGEHIWLQFIIRTHNGERYGATPGGKTSTRRNEEGRPYTWRDEGKEIIEAMRKKTRSPYIDPISGKEMAGFPNPTKGESELMGAIDRNTAKLAFDVGIRGIYITKPEKFNIAMVTHMVGLFKPFSTGEGGWNGINSTKWMKRFDDYPWEIGVPKRKDHYRRKLVQAFRRRQFFYDPFFHDGLFGDETMILSTEELATVFHIPSGSVQAPGLARIHSTRYEAPADLPV</sequence>
<organism evidence="4 5">
    <name type="scientific">Candidatus Kaiserbacteria bacterium RIFCSPHIGHO2_02_FULL_54_22</name>
    <dbReference type="NCBI Taxonomy" id="1798495"/>
    <lineage>
        <taxon>Bacteria</taxon>
        <taxon>Candidatus Kaiseribacteriota</taxon>
    </lineage>
</organism>
<keyword evidence="2" id="KW-0812">Transmembrane</keyword>
<evidence type="ECO:0000256" key="1">
    <source>
        <dbReference type="SAM" id="MobiDB-lite"/>
    </source>
</evidence>
<evidence type="ECO:0000313" key="5">
    <source>
        <dbReference type="Proteomes" id="UP000178532"/>
    </source>
</evidence>
<feature type="transmembrane region" description="Helical" evidence="2">
    <location>
        <begin position="51"/>
        <end position="72"/>
    </location>
</feature>
<comment type="caution">
    <text evidence="4">The sequence shown here is derived from an EMBL/GenBank/DDBJ whole genome shotgun (WGS) entry which is preliminary data.</text>
</comment>
<name>A0A1F6DNK2_9BACT</name>
<evidence type="ECO:0000259" key="3">
    <source>
        <dbReference type="Pfam" id="PF26449"/>
    </source>
</evidence>
<evidence type="ECO:0000256" key="2">
    <source>
        <dbReference type="SAM" id="Phobius"/>
    </source>
</evidence>
<dbReference type="EMBL" id="MFLI01000001">
    <property type="protein sequence ID" value="OGG62943.1"/>
    <property type="molecule type" value="Genomic_DNA"/>
</dbReference>
<feature type="region of interest" description="Disordered" evidence="1">
    <location>
        <begin position="258"/>
        <end position="277"/>
    </location>
</feature>
<accession>A0A1F6DNK2</accession>
<keyword evidence="2" id="KW-1133">Transmembrane helix</keyword>
<dbReference type="InterPro" id="IPR058441">
    <property type="entry name" value="DUF8128"/>
</dbReference>
<keyword evidence="2" id="KW-0472">Membrane</keyword>
<reference evidence="4 5" key="1">
    <citation type="journal article" date="2016" name="Nat. Commun.">
        <title>Thousands of microbial genomes shed light on interconnected biogeochemical processes in an aquifer system.</title>
        <authorList>
            <person name="Anantharaman K."/>
            <person name="Brown C.T."/>
            <person name="Hug L.A."/>
            <person name="Sharon I."/>
            <person name="Castelle C.J."/>
            <person name="Probst A.J."/>
            <person name="Thomas B.C."/>
            <person name="Singh A."/>
            <person name="Wilkins M.J."/>
            <person name="Karaoz U."/>
            <person name="Brodie E.L."/>
            <person name="Williams K.H."/>
            <person name="Hubbard S.S."/>
            <person name="Banfield J.F."/>
        </authorList>
    </citation>
    <scope>NUCLEOTIDE SEQUENCE [LARGE SCALE GENOMIC DNA]</scope>
</reference>
<evidence type="ECO:0000313" key="4">
    <source>
        <dbReference type="EMBL" id="OGG62943.1"/>
    </source>
</evidence>